<accession>A0A2H0TQA6</accession>
<evidence type="ECO:0000256" key="1">
    <source>
        <dbReference type="SAM" id="Phobius"/>
    </source>
</evidence>
<evidence type="ECO:0000313" key="3">
    <source>
        <dbReference type="Proteomes" id="UP000230154"/>
    </source>
</evidence>
<evidence type="ECO:0000313" key="2">
    <source>
        <dbReference type="EMBL" id="PIR74353.1"/>
    </source>
</evidence>
<dbReference type="Proteomes" id="UP000230154">
    <property type="component" value="Unassembled WGS sequence"/>
</dbReference>
<dbReference type="EMBL" id="PFCB01000022">
    <property type="protein sequence ID" value="PIR74353.1"/>
    <property type="molecule type" value="Genomic_DNA"/>
</dbReference>
<protein>
    <submittedName>
        <fullName evidence="2">Uncharacterized protein</fullName>
    </submittedName>
</protein>
<keyword evidence="1" id="KW-0472">Membrane</keyword>
<keyword evidence="1" id="KW-1133">Transmembrane helix</keyword>
<comment type="caution">
    <text evidence="2">The sequence shown here is derived from an EMBL/GenBank/DDBJ whole genome shotgun (WGS) entry which is preliminary data.</text>
</comment>
<proteinExistence type="predicted"/>
<feature type="transmembrane region" description="Helical" evidence="1">
    <location>
        <begin position="12"/>
        <end position="37"/>
    </location>
</feature>
<reference evidence="3" key="1">
    <citation type="submission" date="2017-09" db="EMBL/GenBank/DDBJ databases">
        <title>Depth-based differentiation of microbial function through sediment-hosted aquifers and enrichment of novel symbionts in the deep terrestrial subsurface.</title>
        <authorList>
            <person name="Probst A.J."/>
            <person name="Ladd B."/>
            <person name="Jarett J.K."/>
            <person name="Geller-Mcgrath D.E."/>
            <person name="Sieber C.M.K."/>
            <person name="Emerson J.B."/>
            <person name="Anantharaman K."/>
            <person name="Thomas B.C."/>
            <person name="Malmstrom R."/>
            <person name="Stieglmeier M."/>
            <person name="Klingl A."/>
            <person name="Woyke T."/>
            <person name="Ryan C.M."/>
            <person name="Banfield J.F."/>
        </authorList>
    </citation>
    <scope>NUCLEOTIDE SEQUENCE [LARGE SCALE GENOMIC DNA]</scope>
</reference>
<keyword evidence="1" id="KW-0812">Transmembrane</keyword>
<name>A0A2H0TQA6_9BACT</name>
<dbReference type="AlphaFoldDB" id="A0A2H0TQA6"/>
<sequence length="83" mass="9158">MDKHKGLRPSQIAAATVLYLVAFGLLGGAMYLAWYAYVTNIAVNWFFTAVVLLCVALGVACEHMARIALRRDEDPLDGFNDHT</sequence>
<organism evidence="2 3">
    <name type="scientific">Candidatus Magasanikbacteria bacterium CG10_big_fil_rev_8_21_14_0_10_47_10</name>
    <dbReference type="NCBI Taxonomy" id="1974652"/>
    <lineage>
        <taxon>Bacteria</taxon>
        <taxon>Candidatus Magasanikiibacteriota</taxon>
    </lineage>
</organism>
<feature type="transmembrane region" description="Helical" evidence="1">
    <location>
        <begin position="43"/>
        <end position="61"/>
    </location>
</feature>
<gene>
    <name evidence="2" type="ORF">COU35_02790</name>
</gene>